<dbReference type="InterPro" id="IPR011495">
    <property type="entry name" value="Sig_transdc_His_kin_sub2_dim/P"/>
</dbReference>
<dbReference type="PANTHER" id="PTHR41523">
    <property type="entry name" value="TWO-COMPONENT SYSTEM SENSOR PROTEIN"/>
    <property type="match status" value="1"/>
</dbReference>
<keyword evidence="7 11" id="KW-0418">Kinase</keyword>
<keyword evidence="9" id="KW-1133">Transmembrane helix</keyword>
<evidence type="ECO:0000256" key="5">
    <source>
        <dbReference type="ARBA" id="ARBA00022679"/>
    </source>
</evidence>
<dbReference type="GO" id="GO:0004673">
    <property type="term" value="F:protein histidine kinase activity"/>
    <property type="evidence" value="ECO:0007669"/>
    <property type="project" value="UniProtKB-EC"/>
</dbReference>
<reference evidence="11 12" key="1">
    <citation type="submission" date="2015-09" db="EMBL/GenBank/DDBJ databases">
        <authorList>
            <person name="Jackson K.R."/>
            <person name="Lunt B.L."/>
            <person name="Fisher J.N.B."/>
            <person name="Gardner A.V."/>
            <person name="Bailey M.E."/>
            <person name="Deus L.M."/>
            <person name="Earl A.S."/>
            <person name="Gibby P.D."/>
            <person name="Hartmann K.A."/>
            <person name="Liu J.E."/>
            <person name="Manci A.M."/>
            <person name="Nielsen D.A."/>
            <person name="Solomon M.B."/>
            <person name="Breakwell D.P."/>
            <person name="Burnett S.H."/>
            <person name="Grose J.H."/>
        </authorList>
    </citation>
    <scope>NUCLEOTIDE SEQUENCE [LARGE SCALE GENOMIC DNA]</scope>
    <source>
        <strain evidence="11 12">CECT 7799</strain>
    </source>
</reference>
<name>A0A0M7B8W0_9RHOB</name>
<dbReference type="GO" id="GO:0005524">
    <property type="term" value="F:ATP binding"/>
    <property type="evidence" value="ECO:0007669"/>
    <property type="project" value="UniProtKB-KW"/>
</dbReference>
<evidence type="ECO:0000259" key="10">
    <source>
        <dbReference type="PROSITE" id="PS50885"/>
    </source>
</evidence>
<dbReference type="PROSITE" id="PS50885">
    <property type="entry name" value="HAMP"/>
    <property type="match status" value="1"/>
</dbReference>
<proteinExistence type="predicted"/>
<dbReference type="RefSeq" id="WP_055662947.1">
    <property type="nucleotide sequence ID" value="NZ_CYPR01000084.1"/>
</dbReference>
<sequence>MAALLSVALLPIGLMAVFQTQRVAEQASENAELALLALTEKAASIERRDVRQATGAAATLAALVPNLIEDPEICSARMRAVTDRVPQFGFAGYIPTNGIMTCASSGAPYDFSDDPIFAEAMANPRPRVQITGSGPISGDTVLMISVPVFEPGTGAMAGYVTISTPYSSLSLFKAQDFSEDLLELVTFNGQGQILSTMDETSNVGAFLPEALTLREISQGPSRAIRAQDASGEERIYTFAPVEQGLFYVLGIWEEGAQMSGERSGQMLTVLFPALMWLVSLVVALMAVHRLLTRHLQRLGRQMALFAAARRLPDRPDAGDPPTEILRIQQAFQAMTDVLIRDEAAMENAVRAKSVLVKEIHHRVKNNLQLISSIINLQIRDSDNDETRQALRRTQDRVHGMATIHRDLYQTNESGLVNVGNLIREVVVRSVELSGEHHDVDLQIDVADVWLYPDQAVPLSLLASEGVINALKHMPEEGAGSRWLAVQFTEDGDEERRCTFEIRNETPAEPRPIQRPGGMGRKLIRAFATQLDADVRTKEAGGIFRLEVTFTASDFAPAPGAY</sequence>
<keyword evidence="9" id="KW-0812">Transmembrane</keyword>
<keyword evidence="9" id="KW-0472">Membrane</keyword>
<comment type="subcellular location">
    <subcellularLocation>
        <location evidence="2">Membrane</location>
    </subcellularLocation>
</comment>
<dbReference type="InterPro" id="IPR003660">
    <property type="entry name" value="HAMP_dom"/>
</dbReference>
<dbReference type="AlphaFoldDB" id="A0A0M7B8W0"/>
<keyword evidence="6" id="KW-0547">Nucleotide-binding</keyword>
<evidence type="ECO:0000256" key="1">
    <source>
        <dbReference type="ARBA" id="ARBA00000085"/>
    </source>
</evidence>
<dbReference type="GO" id="GO:0007165">
    <property type="term" value="P:signal transduction"/>
    <property type="evidence" value="ECO:0007669"/>
    <property type="project" value="InterPro"/>
</dbReference>
<comment type="catalytic activity">
    <reaction evidence="1">
        <text>ATP + protein L-histidine = ADP + protein N-phospho-L-histidine.</text>
        <dbReference type="EC" id="2.7.13.3"/>
    </reaction>
</comment>
<dbReference type="InterPro" id="IPR036890">
    <property type="entry name" value="HATPase_C_sf"/>
</dbReference>
<dbReference type="EC" id="2.7.13.3" evidence="3"/>
<dbReference type="Proteomes" id="UP000049455">
    <property type="component" value="Unassembled WGS sequence"/>
</dbReference>
<feature type="transmembrane region" description="Helical" evidence="9">
    <location>
        <begin position="269"/>
        <end position="291"/>
    </location>
</feature>
<evidence type="ECO:0000256" key="9">
    <source>
        <dbReference type="SAM" id="Phobius"/>
    </source>
</evidence>
<evidence type="ECO:0000313" key="11">
    <source>
        <dbReference type="EMBL" id="CUH38024.1"/>
    </source>
</evidence>
<dbReference type="OrthoDB" id="9767435at2"/>
<dbReference type="STRING" id="313367.JSE7799_01355"/>
<keyword evidence="8" id="KW-0067">ATP-binding</keyword>
<evidence type="ECO:0000256" key="2">
    <source>
        <dbReference type="ARBA" id="ARBA00004370"/>
    </source>
</evidence>
<dbReference type="GO" id="GO:0016020">
    <property type="term" value="C:membrane"/>
    <property type="evidence" value="ECO:0007669"/>
    <property type="project" value="UniProtKB-SubCell"/>
</dbReference>
<evidence type="ECO:0000256" key="7">
    <source>
        <dbReference type="ARBA" id="ARBA00022777"/>
    </source>
</evidence>
<dbReference type="Gene3D" id="3.30.450.20">
    <property type="entry name" value="PAS domain"/>
    <property type="match status" value="2"/>
</dbReference>
<keyword evidence="5 11" id="KW-0808">Transferase</keyword>
<protein>
    <recommendedName>
        <fullName evidence="3">histidine kinase</fullName>
        <ecNumber evidence="3">2.7.13.3</ecNumber>
    </recommendedName>
</protein>
<evidence type="ECO:0000256" key="6">
    <source>
        <dbReference type="ARBA" id="ARBA00022741"/>
    </source>
</evidence>
<feature type="domain" description="HAMP" evidence="10">
    <location>
        <begin position="289"/>
        <end position="343"/>
    </location>
</feature>
<accession>A0A0M7B8W0</accession>
<evidence type="ECO:0000256" key="8">
    <source>
        <dbReference type="ARBA" id="ARBA00022840"/>
    </source>
</evidence>
<organism evidence="11 12">
    <name type="scientific">Jannaschia seosinensis</name>
    <dbReference type="NCBI Taxonomy" id="313367"/>
    <lineage>
        <taxon>Bacteria</taxon>
        <taxon>Pseudomonadati</taxon>
        <taxon>Pseudomonadota</taxon>
        <taxon>Alphaproteobacteria</taxon>
        <taxon>Rhodobacterales</taxon>
        <taxon>Roseobacteraceae</taxon>
        <taxon>Jannaschia</taxon>
    </lineage>
</organism>
<keyword evidence="4" id="KW-0597">Phosphoprotein</keyword>
<keyword evidence="12" id="KW-1185">Reference proteome</keyword>
<evidence type="ECO:0000256" key="3">
    <source>
        <dbReference type="ARBA" id="ARBA00012438"/>
    </source>
</evidence>
<dbReference type="Gene3D" id="3.30.565.10">
    <property type="entry name" value="Histidine kinase-like ATPase, C-terminal domain"/>
    <property type="match status" value="1"/>
</dbReference>
<dbReference type="Pfam" id="PF07568">
    <property type="entry name" value="HisKA_2"/>
    <property type="match status" value="1"/>
</dbReference>
<dbReference type="PANTHER" id="PTHR41523:SF8">
    <property type="entry name" value="ETHYLENE RESPONSE SENSOR PROTEIN"/>
    <property type="match status" value="1"/>
</dbReference>
<evidence type="ECO:0000256" key="4">
    <source>
        <dbReference type="ARBA" id="ARBA00022553"/>
    </source>
</evidence>
<gene>
    <name evidence="11" type="primary">pdtaS</name>
    <name evidence="11" type="ORF">JSE7799_01355</name>
</gene>
<dbReference type="EMBL" id="CYPR01000084">
    <property type="protein sequence ID" value="CUH38024.1"/>
    <property type="molecule type" value="Genomic_DNA"/>
</dbReference>
<evidence type="ECO:0000313" key="12">
    <source>
        <dbReference type="Proteomes" id="UP000049455"/>
    </source>
</evidence>